<feature type="domain" description="SpaA-like prealbumin fold" evidence="7">
    <location>
        <begin position="711"/>
        <end position="784"/>
    </location>
</feature>
<feature type="transmembrane region" description="Helical" evidence="5">
    <location>
        <begin position="1881"/>
        <end position="1901"/>
    </location>
</feature>
<dbReference type="Pfam" id="PF17210">
    <property type="entry name" value="SdrD_B"/>
    <property type="match status" value="1"/>
</dbReference>
<dbReference type="EMBL" id="LBPV01000042">
    <property type="protein sequence ID" value="KKP64634.1"/>
    <property type="molecule type" value="Genomic_DNA"/>
</dbReference>
<feature type="region of interest" description="Disordered" evidence="4">
    <location>
        <begin position="1805"/>
        <end position="1876"/>
    </location>
</feature>
<evidence type="ECO:0000259" key="8">
    <source>
        <dbReference type="Pfam" id="PF19403"/>
    </source>
</evidence>
<keyword evidence="5" id="KW-1133">Transmembrane helix</keyword>
<evidence type="ECO:0000256" key="2">
    <source>
        <dbReference type="ARBA" id="ARBA00022525"/>
    </source>
</evidence>
<feature type="domain" description="SpaA-like prealbumin fold" evidence="9">
    <location>
        <begin position="325"/>
        <end position="389"/>
    </location>
</feature>
<feature type="transmembrane region" description="Helical" evidence="5">
    <location>
        <begin position="1583"/>
        <end position="1605"/>
    </location>
</feature>
<accession>A0A0G0B5P4</accession>
<keyword evidence="5" id="KW-0472">Membrane</keyword>
<evidence type="ECO:0000313" key="11">
    <source>
        <dbReference type="Proteomes" id="UP000033866"/>
    </source>
</evidence>
<organism evidence="10 11">
    <name type="scientific">candidate division WS6 bacterium GW2011_GWE1_34_7</name>
    <dbReference type="NCBI Taxonomy" id="1619093"/>
    <lineage>
        <taxon>Bacteria</taxon>
        <taxon>Candidatus Dojkabacteria</taxon>
    </lineage>
</organism>
<reference evidence="10 11" key="1">
    <citation type="journal article" date="2015" name="Nature">
        <title>rRNA introns, odd ribosomes, and small enigmatic genomes across a large radiation of phyla.</title>
        <authorList>
            <person name="Brown C.T."/>
            <person name="Hug L.A."/>
            <person name="Thomas B.C."/>
            <person name="Sharon I."/>
            <person name="Castelle C.J."/>
            <person name="Singh A."/>
            <person name="Wilkins M.J."/>
            <person name="Williams K.H."/>
            <person name="Banfield J.F."/>
        </authorList>
    </citation>
    <scope>NUCLEOTIDE SEQUENCE [LARGE SCALE GENOMIC DNA]</scope>
</reference>
<evidence type="ECO:0000256" key="4">
    <source>
        <dbReference type="SAM" id="MobiDB-lite"/>
    </source>
</evidence>
<evidence type="ECO:0000256" key="3">
    <source>
        <dbReference type="ARBA" id="ARBA00022729"/>
    </source>
</evidence>
<sequence length="1905" mass="207655">MKRFYKKSLYKIFVSFFVIFYSFVPQVIAMEGVIETLQEDYAASVEEVNEGGTEETTGEEEVIIEETEVVEEVVLEEPQEEEKQEEGLVPMEIKTFQVESIYEPDFTGKCVIDLQGANDEPGQKDLNQMCIDETMESEGDLYVTWNWDDIKWTGTNTGNACSLFDTDNDGYANYSLCVVVAGSPATYQDTILYSCGDASASKCTNPILSISMLGGTSCSAAVQSTDPFSGPAAKDTGDYYPNDTVASCNINLDDVGGVLDAKLIDVCSYPSNQPNSDPSDCIVYAPKMGTLEVVKDLYPANDSGLFNLLIEGEIFASNVGDGGSTGEISLSAGTHAISETAGTDTNLSLYTSSISCKDAAGATVAQGEGTSLDVPIGEGEDILCTITNSRLSGSIQVNKYLDRDGDGSFEEANPTDYTWSIDGSGTYTMGDKVDGLATGTHSVNESTPPTGFEFKGWYPNTAAAGFSCESLPQGDMYKQLPISVNVQADPVAEITLCNAAIPGKLIVQKITNPSGDITEFPIDISTTDGHVWGSTSGVITDVDDYTYTVGVGTYSVTETVPEGWYMDSNTCKNIEVGPGEEKSCTITNIKYGSISGHKYNDLDGLASTTDDREEVVGWRIDLYKEISDTEYQYVGFRLTDSLGKYLFEDLKPGDYQLREVVEVGWIELSVKTLDVSLEAGEEDTDNDFINVQLGEIEVCKYEDVNGNGQKDTADFPLEGIPFILYSYIKDEWVQKNTGETLKDGCYTFENLYPGTYRVVEDYTSPVLEDYYSSNSTTYKDFEIAGNEISFDFLNAKYRTISGMKFEDMNGNGIKDAEDFGLSGWTIFLDTDGDGIFDIDELSRVTDSTGYYEFSNLASDSYRVREVLQGGWTQTSPSIGYHDIDLHTEYTGTGLNFGNFEHGTAKVCKVDSEGDPISGWKVYLNQEEQITGEDGCTIFTIVLPGPYVVTEDTPKGWTPVSDTFFNFTAESGGKYGPYTFSNFEHVTINVIKDVLDPDDFDIVDTHSFTVQLNGANSKTISEVISASYTIENPGTYTVSELNDPNYEELGCFISEGVLATDFEVESGETYNVVCLNRQIQGSLTLVKHITQDDGGNEIAEDFNVYINGELSTWGTHSLNPGTYTPTEDVYPGYEAGSWHCVDNNLPKGEMTVLIPVVLGTNQDVTCTITNDDIAPTITLIKHVITNYGGEAGEDDFGLTIGTEEVYSGEELAVLANTEYAIDEEGLHGYDFVKIEGNEKCPDVLKGTVVLNEGEDITCTIFNEDLPATIEVYKDVIDWNGESEVYSDQIFKVVLTDEDIPFQEISDSEESPSNAKFENLDAGYYTPTEINIPDGYGFNGCTIEEPIFDDSPSMVVNNYIGTYVGNGKTVTFVCENQVIQPQLEITKTNNSESLYPTAGVYAGDTFEYTIIVTAPEVEDDGGTYIVKDVRVRDIIPAGFTYNGTWSSSSTNTALEQPYGANTPGVWYLGDMTEGDSISITYSVRISLLQDTGIYKDIAYTYGDSILGEGMGDVLGVSATDSSTNFVGTEVLVIEPVELEEGEVLGASIELPQTGAETYLTLGALISMVLGLILLLFNPKRKIKNLVIAGVLLLGIFTFVKPLPAYALSDLNVRIEEPTSPTNVDNFKIGFVALDIQGRTLEIKCYEGGTAFGPTYTTSSGNCVVDSTIVTGSGTYTFYVVAKVQGEAESVTSQTVTMVVDLGKPLPVTNYEKDEGVCSNTLTFKTANDGRTSKIQIFRSSTQPFTANATTLIKEMTVGPNVTVTYTDTPLPNCSTEYYYAIRSLDSFNNTSTFVTDDIVTVVIVPASPTETDTDTDTDENGEVAGEEVVDDESDGIGGNGEDEEVTDDDGEVAGEDIDDEDGETTDDENEGESEEEQSFWDEYKYVIIFLGVVLLSSVGYIYVKRRK</sequence>
<dbReference type="InterPro" id="IPR048834">
    <property type="entry name" value="SpaA_pre-album"/>
</dbReference>
<protein>
    <submittedName>
        <fullName evidence="10">Uncharacterized protein</fullName>
    </submittedName>
</protein>
<dbReference type="InterPro" id="IPR045826">
    <property type="entry name" value="SpaA_PFL_dom_2"/>
</dbReference>
<evidence type="ECO:0000256" key="1">
    <source>
        <dbReference type="ARBA" id="ARBA00004613"/>
    </source>
</evidence>
<comment type="caution">
    <text evidence="10">The sequence shown here is derived from an EMBL/GenBank/DDBJ whole genome shotgun (WGS) entry which is preliminary data.</text>
</comment>
<dbReference type="Proteomes" id="UP000033866">
    <property type="component" value="Unassembled WGS sequence"/>
</dbReference>
<feature type="compositionally biased region" description="Acidic residues" evidence="4">
    <location>
        <begin position="1809"/>
        <end position="1876"/>
    </location>
</feature>
<feature type="transmembrane region" description="Helical" evidence="5">
    <location>
        <begin position="1556"/>
        <end position="1574"/>
    </location>
</feature>
<feature type="domain" description="SpaA-like prealbumin fold" evidence="8">
    <location>
        <begin position="1080"/>
        <end position="1167"/>
    </location>
</feature>
<evidence type="ECO:0000259" key="6">
    <source>
        <dbReference type="Pfam" id="PF17210"/>
    </source>
</evidence>
<gene>
    <name evidence="10" type="ORF">UR61_C0042G0001</name>
</gene>
<dbReference type="SUPFAM" id="SSF117074">
    <property type="entry name" value="Hypothetical protein PA1324"/>
    <property type="match status" value="3"/>
</dbReference>
<dbReference type="GO" id="GO:0005576">
    <property type="term" value="C:extracellular region"/>
    <property type="evidence" value="ECO:0007669"/>
    <property type="project" value="UniProtKB-SubCell"/>
</dbReference>
<feature type="domain" description="SpaA-like prealbumin fold" evidence="8">
    <location>
        <begin position="1173"/>
        <end position="1259"/>
    </location>
</feature>
<evidence type="ECO:0000256" key="5">
    <source>
        <dbReference type="SAM" id="Phobius"/>
    </source>
</evidence>
<dbReference type="Pfam" id="PF17802">
    <property type="entry name" value="SpaA"/>
    <property type="match status" value="1"/>
</dbReference>
<feature type="domain" description="SD-repeat containing protein B" evidence="6">
    <location>
        <begin position="803"/>
        <end position="882"/>
    </location>
</feature>
<proteinExistence type="predicted"/>
<evidence type="ECO:0000313" key="10">
    <source>
        <dbReference type="EMBL" id="KKP64634.1"/>
    </source>
</evidence>
<keyword evidence="5" id="KW-0812">Transmembrane</keyword>
<name>A0A0G0B5P4_9BACT</name>
<dbReference type="Pfam" id="PF20674">
    <property type="entry name" value="SpaA_3"/>
    <property type="match status" value="1"/>
</dbReference>
<dbReference type="Gene3D" id="2.60.40.10">
    <property type="entry name" value="Immunoglobulins"/>
    <property type="match status" value="4"/>
</dbReference>
<dbReference type="PATRIC" id="fig|1619093.3.peg.429"/>
<dbReference type="InterPro" id="IPR041033">
    <property type="entry name" value="SpaA_PFL_dom_1"/>
</dbReference>
<dbReference type="Pfam" id="PF19403">
    <property type="entry name" value="SpaA_2"/>
    <property type="match status" value="2"/>
</dbReference>
<keyword evidence="2" id="KW-0964">Secreted</keyword>
<keyword evidence="3" id="KW-0732">Signal</keyword>
<comment type="subcellular location">
    <subcellularLocation>
        <location evidence="1">Secreted</location>
    </subcellularLocation>
</comment>
<evidence type="ECO:0000259" key="7">
    <source>
        <dbReference type="Pfam" id="PF17802"/>
    </source>
</evidence>
<evidence type="ECO:0000259" key="9">
    <source>
        <dbReference type="Pfam" id="PF20674"/>
    </source>
</evidence>
<dbReference type="InterPro" id="IPR013783">
    <property type="entry name" value="Ig-like_fold"/>
</dbReference>
<dbReference type="InterPro" id="IPR033764">
    <property type="entry name" value="Sdr_B"/>
</dbReference>